<comment type="caution">
    <text evidence="1">The sequence shown here is derived from an EMBL/GenBank/DDBJ whole genome shotgun (WGS) entry which is preliminary data.</text>
</comment>
<keyword evidence="2" id="KW-1185">Reference proteome</keyword>
<evidence type="ECO:0000313" key="2">
    <source>
        <dbReference type="Proteomes" id="UP000191004"/>
    </source>
</evidence>
<evidence type="ECO:0000313" key="1">
    <source>
        <dbReference type="EMBL" id="OPB43080.1"/>
    </source>
</evidence>
<protein>
    <submittedName>
        <fullName evidence="1">Uncharacterized protein</fullName>
    </submittedName>
</protein>
<sequence length="81" mass="9383">MEKPDKEKKKRVSCAFSRVRRQRFFRDIHDPKLACAHAVINPLLSKSREQLGLAPCWPLTLSPDVSLRCASKRFCFSCTYI</sequence>
<dbReference type="EMBL" id="LVVK01000011">
    <property type="protein sequence ID" value="OPB43080.1"/>
    <property type="molecule type" value="Genomic_DNA"/>
</dbReference>
<gene>
    <name evidence="1" type="ORF">A0O28_0087160</name>
</gene>
<dbReference type="Proteomes" id="UP000191004">
    <property type="component" value="Unassembled WGS sequence"/>
</dbReference>
<reference evidence="1 2" key="1">
    <citation type="submission" date="2016-04" db="EMBL/GenBank/DDBJ databases">
        <title>Multiple horizontal gene transfer events from other fungi enriched the ability of the initially mycotrophic fungus Trichoderma (Ascomycota) to feed on dead plant biomass.</title>
        <authorList>
            <person name="Atanasova L."/>
            <person name="Chenthamara K."/>
            <person name="Zhang J."/>
            <person name="Grujic M."/>
            <person name="Henrissat B."/>
            <person name="Kuo A."/>
            <person name="Aertz A."/>
            <person name="Salamov A."/>
            <person name="Lipzen A."/>
            <person name="Labutti K."/>
            <person name="Barry K."/>
            <person name="Miao Y."/>
            <person name="Rahimi M.J."/>
            <person name="Shen Q."/>
            <person name="Grigoriev I.V."/>
            <person name="Kubicek C.P."/>
            <person name="Druzhinina I.S."/>
        </authorList>
    </citation>
    <scope>NUCLEOTIDE SEQUENCE [LARGE SCALE GENOMIC DNA]</scope>
    <source>
        <strain evidence="1 2">NJAU 4742</strain>
    </source>
</reference>
<accession>A0A1T3CPS0</accession>
<name>A0A1T3CPS0_9HYPO</name>
<proteinExistence type="predicted"/>
<dbReference type="AlphaFoldDB" id="A0A1T3CPS0"/>
<organism evidence="1 2">
    <name type="scientific">Trichoderma guizhouense</name>
    <dbReference type="NCBI Taxonomy" id="1491466"/>
    <lineage>
        <taxon>Eukaryota</taxon>
        <taxon>Fungi</taxon>
        <taxon>Dikarya</taxon>
        <taxon>Ascomycota</taxon>
        <taxon>Pezizomycotina</taxon>
        <taxon>Sordariomycetes</taxon>
        <taxon>Hypocreomycetidae</taxon>
        <taxon>Hypocreales</taxon>
        <taxon>Hypocreaceae</taxon>
        <taxon>Trichoderma</taxon>
    </lineage>
</organism>